<evidence type="ECO:0000256" key="1">
    <source>
        <dbReference type="ARBA" id="ARBA00022448"/>
    </source>
</evidence>
<comment type="caution">
    <text evidence="10">The sequence shown here is derived from an EMBL/GenBank/DDBJ whole genome shotgun (WGS) entry which is preliminary data.</text>
</comment>
<sequence>MMPNKLRLLLFALLAAFSCKTEEEKFVTEKPDENRFTKITLIEKLDEPMELEVLEDGRVIFIERKGKVRMYEPTTGIAKDIGFLPVYFEAEDGLLGLAKDPGFKDNHWIYLYYSPIGEKSINRLSRFTLVEDILDMGSEKIMLEIPHFRGCCHSGGSLEFDAKGNLFLSLGDDSTPFESDNYNPIDERPGRPENVDAQRSSANSNDLRGSILRITPQPDGSYSIPKGNLFPVGTPNTRPEIYVMGNRNPFRISVDQKTGTLYWGEVGPDAQEDSLRRGPRGHDEINQAKGPGFFGWPYFVGNNKPYWHYNFETKESEYEYDPKAPVNNSPNNTGVNILPPAQPAFIWYPYADSEEFPMLGSGGRNAMAGPVYYHDMFPKTEVKFPKYYDGKLFVYDWMRNWIFTVTMDENQDLDTLERFMPSTVFDKPVDMQFGPDGSLYILEYGTYWSAQNDDSGIYKIEFSAGNRKPIAKAVADKTQGAAPLSVNFDSGKSFDFDEGDSLLYQWDFEGNGKNVSTGQKASYTYSQPGVYKAKLTVKDKEGLESSAEVEIAVGNEPPQIDIQWTGNKSFYFGKEPIDYHVTVTDKEDGAGNNGVLEATSARLTWDYLPEGFDKIESGLGHQQPTLSAFSVGEGLIVKSGCNACHGVDNVSIGPSYTQVALKYEDKTDAKDYLMQKITAGGGGVWGERQMPSHSHIAQTDIGHMVDYVLSLSPKYQSNISNQIPPSGSLILDRHDGSNGKGVYLFTASFQDKGANGIKPILRQEQITLRNPLILAADADEFVGTAKANFRDSRLVKFTENKSYLVFRDIDLTGLKELVLALDPNRKTGWFELRLGGVDGRILAKSQVISKDSRPKNSQEKWFDITMKMEASFNQGDLYLVFQTETGVDIWGSFLLHTVRFKN</sequence>
<dbReference type="PROSITE" id="PS50093">
    <property type="entry name" value="PKD"/>
    <property type="match status" value="1"/>
</dbReference>
<dbReference type="PROSITE" id="PS51257">
    <property type="entry name" value="PROKAR_LIPOPROTEIN"/>
    <property type="match status" value="1"/>
</dbReference>
<gene>
    <name evidence="10" type="ORF">L0U89_10760</name>
</gene>
<dbReference type="InterPro" id="IPR013783">
    <property type="entry name" value="Ig-like_fold"/>
</dbReference>
<dbReference type="CDD" id="cd00146">
    <property type="entry name" value="PKD"/>
    <property type="match status" value="1"/>
</dbReference>
<dbReference type="Proteomes" id="UP001201449">
    <property type="component" value="Unassembled WGS sequence"/>
</dbReference>
<dbReference type="Pfam" id="PF07995">
    <property type="entry name" value="GSDH"/>
    <property type="match status" value="1"/>
</dbReference>
<feature type="compositionally biased region" description="Basic and acidic residues" evidence="7">
    <location>
        <begin position="185"/>
        <end position="196"/>
    </location>
</feature>
<dbReference type="EMBL" id="JAKEVZ010000007">
    <property type="protein sequence ID" value="MCF1751551.1"/>
    <property type="molecule type" value="Genomic_DNA"/>
</dbReference>
<organism evidence="10 11">
    <name type="scientific">Mariniradius sediminis</name>
    <dbReference type="NCBI Taxonomy" id="2909237"/>
    <lineage>
        <taxon>Bacteria</taxon>
        <taxon>Pseudomonadati</taxon>
        <taxon>Bacteroidota</taxon>
        <taxon>Cytophagia</taxon>
        <taxon>Cytophagales</taxon>
        <taxon>Cyclobacteriaceae</taxon>
        <taxon>Mariniradius</taxon>
    </lineage>
</organism>
<dbReference type="InterPro" id="IPR011041">
    <property type="entry name" value="Quinoprot_gluc/sorb_DH_b-prop"/>
</dbReference>
<keyword evidence="1" id="KW-0813">Transport</keyword>
<dbReference type="Gene3D" id="2.60.40.10">
    <property type="entry name" value="Immunoglobulins"/>
    <property type="match status" value="1"/>
</dbReference>
<feature type="domain" description="PKD" evidence="8">
    <location>
        <begin position="499"/>
        <end position="553"/>
    </location>
</feature>
<protein>
    <submittedName>
        <fullName evidence="10">PQQ-dependent sugar dehydrogenase</fullName>
    </submittedName>
</protein>
<dbReference type="InterPro" id="IPR035986">
    <property type="entry name" value="PKD_dom_sf"/>
</dbReference>
<dbReference type="PANTHER" id="PTHR19328:SF75">
    <property type="entry name" value="ALDOSE SUGAR DEHYDROGENASE YLII"/>
    <property type="match status" value="1"/>
</dbReference>
<evidence type="ECO:0000256" key="3">
    <source>
        <dbReference type="ARBA" id="ARBA00022723"/>
    </source>
</evidence>
<dbReference type="RefSeq" id="WP_234861527.1">
    <property type="nucleotide sequence ID" value="NZ_JAKEVZ010000007.1"/>
</dbReference>
<dbReference type="PANTHER" id="PTHR19328">
    <property type="entry name" value="HEDGEHOG-INTERACTING PROTEIN"/>
    <property type="match status" value="1"/>
</dbReference>
<proteinExistence type="predicted"/>
<evidence type="ECO:0000259" key="9">
    <source>
        <dbReference type="PROSITE" id="PS51007"/>
    </source>
</evidence>
<keyword evidence="2 6" id="KW-0349">Heme</keyword>
<dbReference type="InterPro" id="IPR011042">
    <property type="entry name" value="6-blade_b-propeller_TolB-like"/>
</dbReference>
<dbReference type="PROSITE" id="PS51007">
    <property type="entry name" value="CYTC"/>
    <property type="match status" value="1"/>
</dbReference>
<evidence type="ECO:0000313" key="10">
    <source>
        <dbReference type="EMBL" id="MCF1751551.1"/>
    </source>
</evidence>
<reference evidence="10 11" key="1">
    <citation type="submission" date="2022-01" db="EMBL/GenBank/DDBJ databases">
        <title>Mariniradius saccharolyticus sp. nov., isolated from sediment of a river.</title>
        <authorList>
            <person name="Liu H."/>
        </authorList>
    </citation>
    <scope>NUCLEOTIDE SEQUENCE [LARGE SCALE GENOMIC DNA]</scope>
    <source>
        <strain evidence="10 11">RY-2</strain>
    </source>
</reference>
<keyword evidence="4" id="KW-0249">Electron transport</keyword>
<dbReference type="Pfam" id="PF18911">
    <property type="entry name" value="PKD_4"/>
    <property type="match status" value="1"/>
</dbReference>
<dbReference type="SMART" id="SM00089">
    <property type="entry name" value="PKD"/>
    <property type="match status" value="1"/>
</dbReference>
<dbReference type="SUPFAM" id="SSF49299">
    <property type="entry name" value="PKD domain"/>
    <property type="match status" value="1"/>
</dbReference>
<evidence type="ECO:0000259" key="8">
    <source>
        <dbReference type="PROSITE" id="PS50093"/>
    </source>
</evidence>
<evidence type="ECO:0000256" key="6">
    <source>
        <dbReference type="PROSITE-ProRule" id="PRU00433"/>
    </source>
</evidence>
<dbReference type="InterPro" id="IPR009056">
    <property type="entry name" value="Cyt_c-like_dom"/>
</dbReference>
<evidence type="ECO:0000256" key="7">
    <source>
        <dbReference type="SAM" id="MobiDB-lite"/>
    </source>
</evidence>
<dbReference type="PRINTS" id="PR00606">
    <property type="entry name" value="CYTCHROMECID"/>
</dbReference>
<dbReference type="SUPFAM" id="SSF46626">
    <property type="entry name" value="Cytochrome c"/>
    <property type="match status" value="1"/>
</dbReference>
<keyword evidence="11" id="KW-1185">Reference proteome</keyword>
<feature type="domain" description="Cytochrome c" evidence="9">
    <location>
        <begin position="627"/>
        <end position="712"/>
    </location>
</feature>
<dbReference type="Gene3D" id="2.60.120.260">
    <property type="entry name" value="Galactose-binding domain-like"/>
    <property type="match status" value="1"/>
</dbReference>
<dbReference type="InterPro" id="IPR022409">
    <property type="entry name" value="PKD/Chitinase_dom"/>
</dbReference>
<feature type="region of interest" description="Disordered" evidence="7">
    <location>
        <begin position="178"/>
        <end position="205"/>
    </location>
</feature>
<name>A0ABS9BWK9_9BACT</name>
<evidence type="ECO:0000256" key="2">
    <source>
        <dbReference type="ARBA" id="ARBA00022617"/>
    </source>
</evidence>
<accession>A0ABS9BWK9</accession>
<dbReference type="InterPro" id="IPR002324">
    <property type="entry name" value="Cyt_c_ID"/>
</dbReference>
<dbReference type="InterPro" id="IPR000601">
    <property type="entry name" value="PKD_dom"/>
</dbReference>
<evidence type="ECO:0000256" key="5">
    <source>
        <dbReference type="ARBA" id="ARBA00023004"/>
    </source>
</evidence>
<keyword evidence="3 6" id="KW-0479">Metal-binding</keyword>
<dbReference type="InterPro" id="IPR036909">
    <property type="entry name" value="Cyt_c-like_dom_sf"/>
</dbReference>
<evidence type="ECO:0000256" key="4">
    <source>
        <dbReference type="ARBA" id="ARBA00022982"/>
    </source>
</evidence>
<dbReference type="Gene3D" id="1.10.760.10">
    <property type="entry name" value="Cytochrome c-like domain"/>
    <property type="match status" value="1"/>
</dbReference>
<dbReference type="Gene3D" id="2.120.10.30">
    <property type="entry name" value="TolB, C-terminal domain"/>
    <property type="match status" value="1"/>
</dbReference>
<dbReference type="SUPFAM" id="SSF50952">
    <property type="entry name" value="Soluble quinoprotein glucose dehydrogenase"/>
    <property type="match status" value="1"/>
</dbReference>
<evidence type="ECO:0000313" key="11">
    <source>
        <dbReference type="Proteomes" id="UP001201449"/>
    </source>
</evidence>
<dbReference type="InterPro" id="IPR012938">
    <property type="entry name" value="Glc/Sorbosone_DH"/>
</dbReference>
<dbReference type="Pfam" id="PF00034">
    <property type="entry name" value="Cytochrom_C"/>
    <property type="match status" value="1"/>
</dbReference>
<keyword evidence="5 6" id="KW-0408">Iron</keyword>